<dbReference type="OrthoDB" id="308383at2759"/>
<gene>
    <name evidence="3" type="ORF">APUU_11921S</name>
</gene>
<dbReference type="InterPro" id="IPR001214">
    <property type="entry name" value="SET_dom"/>
</dbReference>
<dbReference type="GeneID" id="64969098"/>
<feature type="domain" description="SET" evidence="2">
    <location>
        <begin position="460"/>
        <end position="566"/>
    </location>
</feature>
<proteinExistence type="predicted"/>
<keyword evidence="4" id="KW-1185">Reference proteome</keyword>
<organism evidence="3 4">
    <name type="scientific">Aspergillus puulaauensis</name>
    <dbReference type="NCBI Taxonomy" id="1220207"/>
    <lineage>
        <taxon>Eukaryota</taxon>
        <taxon>Fungi</taxon>
        <taxon>Dikarya</taxon>
        <taxon>Ascomycota</taxon>
        <taxon>Pezizomycotina</taxon>
        <taxon>Eurotiomycetes</taxon>
        <taxon>Eurotiomycetidae</taxon>
        <taxon>Eurotiales</taxon>
        <taxon>Aspergillaceae</taxon>
        <taxon>Aspergillus</taxon>
    </lineage>
</organism>
<dbReference type="PANTHER" id="PTHR47250:SF3">
    <property type="entry name" value="HISTONE-LYSINE N-METHYLTRANSFERASE SET-6"/>
    <property type="match status" value="1"/>
</dbReference>
<dbReference type="PANTHER" id="PTHR47250">
    <property type="entry name" value="HISTONE-LYSINE N-METHYLTRANSFERASE SET-6"/>
    <property type="match status" value="1"/>
</dbReference>
<evidence type="ECO:0000256" key="1">
    <source>
        <dbReference type="SAM" id="MobiDB-lite"/>
    </source>
</evidence>
<dbReference type="SMART" id="SM00317">
    <property type="entry name" value="SET"/>
    <property type="match status" value="1"/>
</dbReference>
<evidence type="ECO:0000313" key="4">
    <source>
        <dbReference type="Proteomes" id="UP000654913"/>
    </source>
</evidence>
<dbReference type="PROSITE" id="PS50280">
    <property type="entry name" value="SET"/>
    <property type="match status" value="1"/>
</dbReference>
<dbReference type="AlphaFoldDB" id="A0A7R7XD79"/>
<evidence type="ECO:0000259" key="2">
    <source>
        <dbReference type="PROSITE" id="PS50280"/>
    </source>
</evidence>
<dbReference type="RefSeq" id="XP_041551287.1">
    <property type="nucleotide sequence ID" value="XM_041698065.1"/>
</dbReference>
<accession>A0A7R7XD79</accession>
<dbReference type="InterPro" id="IPR046341">
    <property type="entry name" value="SET_dom_sf"/>
</dbReference>
<feature type="region of interest" description="Disordered" evidence="1">
    <location>
        <begin position="150"/>
        <end position="169"/>
    </location>
</feature>
<feature type="compositionally biased region" description="Polar residues" evidence="1">
    <location>
        <begin position="90"/>
        <end position="103"/>
    </location>
</feature>
<dbReference type="Gene3D" id="2.170.270.10">
    <property type="entry name" value="SET domain"/>
    <property type="match status" value="1"/>
</dbReference>
<dbReference type="KEGG" id="apuu:APUU_11921S"/>
<reference evidence="3" key="2">
    <citation type="submission" date="2021-02" db="EMBL/GenBank/DDBJ databases">
        <title>Aspergillus puulaauensis MK2 genome sequence.</title>
        <authorList>
            <person name="Futagami T."/>
            <person name="Mori K."/>
            <person name="Kadooka C."/>
            <person name="Tanaka T."/>
        </authorList>
    </citation>
    <scope>NUCLEOTIDE SEQUENCE</scope>
    <source>
        <strain evidence="3">MK2</strain>
    </source>
</reference>
<dbReference type="Pfam" id="PF00856">
    <property type="entry name" value="SET"/>
    <property type="match status" value="1"/>
</dbReference>
<dbReference type="InterPro" id="IPR053105">
    <property type="entry name" value="Class_V-like_SAM-MTase"/>
</dbReference>
<reference evidence="3" key="1">
    <citation type="submission" date="2021-01" db="EMBL/GenBank/DDBJ databases">
        <authorList>
            <consortium name="Aspergillus puulaauensis MK2 genome sequencing consortium"/>
            <person name="Kazuki M."/>
            <person name="Futagami T."/>
        </authorList>
    </citation>
    <scope>NUCLEOTIDE SEQUENCE</scope>
    <source>
        <strain evidence="3">MK2</strain>
    </source>
</reference>
<dbReference type="Proteomes" id="UP000654913">
    <property type="component" value="Chromosome 1"/>
</dbReference>
<sequence length="600" mass="66309">MDSTAAPLVLQLCDLLHNPVFPAQLASAIKANPSSELFLKIDASLITSAQLPSHKSSLHIGCIDLCNGTAVPLPPPTPASTPSPKDHGDSLTTPTSDISNCQSSKRRKTVSGLRLAPAPAKQIEPTEDGNNDLESTGSVVPKSVRQFHSDTRFPQRSKPGQGISPPVLEPSSTDKLIAGIWRQVYSSVQLSYDFSSIKPTINIRSGASLEVFKSVNTLCLKYYNRSQSSRALEMIVQAFWVECFEARTAVLRYEKPILSKTEARMLAIREACVILNWKEKDLRNRMAIWRGYKEIKDHGGWASLIFASAGVYRFCKYRAEFGDLLFSRLGHIRSSLEVAADTLHPEWRDLLQVIQQDTPRVYHGHPHEWVTTTASTDGRALPLDSTYEHLQSQLPNGFQYRFIDECVLDSSIYGTTDPRRVPELDNSDICAVCHERQSDEVQQNQCMCFPALFGGVRGPVPVQIFRTTNGKNNGVVARCPFDRGTAIAEFTGLITSGIDGVDVMIGGSGGRTYQIFQGEMGNVTRFINHSCRPNSQFQRFYWRGIERVIVVSRGVGAGCEVTVDYSDRYWRELRKRCLCGEGCCRFGGSGGGGSGSRNLG</sequence>
<feature type="region of interest" description="Disordered" evidence="1">
    <location>
        <begin position="73"/>
        <end position="141"/>
    </location>
</feature>
<protein>
    <recommendedName>
        <fullName evidence="2">SET domain-containing protein</fullName>
    </recommendedName>
</protein>
<name>A0A7R7XD79_9EURO</name>
<dbReference type="EMBL" id="AP024443">
    <property type="protein sequence ID" value="BCS19093.1"/>
    <property type="molecule type" value="Genomic_DNA"/>
</dbReference>
<dbReference type="SUPFAM" id="SSF82199">
    <property type="entry name" value="SET domain"/>
    <property type="match status" value="1"/>
</dbReference>
<evidence type="ECO:0000313" key="3">
    <source>
        <dbReference type="EMBL" id="BCS19093.1"/>
    </source>
</evidence>